<evidence type="ECO:0000313" key="3">
    <source>
        <dbReference type="EMBL" id="SSA37961.1"/>
    </source>
</evidence>
<feature type="transmembrane region" description="Helical" evidence="1">
    <location>
        <begin position="91"/>
        <end position="115"/>
    </location>
</feature>
<reference evidence="3 5" key="1">
    <citation type="submission" date="2016-10" db="EMBL/GenBank/DDBJ databases">
        <authorList>
            <person name="Cai Z."/>
        </authorList>
    </citation>
    <scope>NUCLEOTIDE SEQUENCE [LARGE SCALE GENOMIC DNA]</scope>
    <source>
        <strain evidence="3 5">DSM 25227</strain>
    </source>
</reference>
<dbReference type="RefSeq" id="WP_109562331.1">
    <property type="nucleotide sequence ID" value="NZ_QGDJ01000001.1"/>
</dbReference>
<keyword evidence="1" id="KW-1133">Transmembrane helix</keyword>
<dbReference type="OrthoDB" id="7849442at2"/>
<keyword evidence="4" id="KW-1185">Reference proteome</keyword>
<evidence type="ECO:0000313" key="2">
    <source>
        <dbReference type="EMBL" id="PWJ21683.1"/>
    </source>
</evidence>
<gene>
    <name evidence="2" type="ORF">BCF38_10190</name>
    <name evidence="3" type="ORF">SAMN05421539_10190</name>
</gene>
<keyword evidence="1" id="KW-0472">Membrane</keyword>
<evidence type="ECO:0000256" key="1">
    <source>
        <dbReference type="SAM" id="Phobius"/>
    </source>
</evidence>
<sequence length="191" mass="20930">MGFLTFLIVTLAYVFCHGLTALAVTPAQRMFLPDETIFASLIYLPHGVRVLATWAFGWRAIPALLLGSSVAAWLFTPAAEFDFLEPVLLESIFAGAIAAFVAFELARLVGLDLYYGRSKRLSWKGMIAIGAVASVINSVAQTFIFSGLIGLDQLLKVLFIYAVGDLVGLVVCMVALMFIFRWSRLNGEIDR</sequence>
<feature type="transmembrane region" description="Helical" evidence="1">
    <location>
        <begin position="157"/>
        <end position="180"/>
    </location>
</feature>
<evidence type="ECO:0008006" key="6">
    <source>
        <dbReference type="Google" id="ProtNLM"/>
    </source>
</evidence>
<evidence type="ECO:0000313" key="4">
    <source>
        <dbReference type="Proteomes" id="UP000245839"/>
    </source>
</evidence>
<dbReference type="Proteomes" id="UP000251571">
    <property type="component" value="Unassembled WGS sequence"/>
</dbReference>
<name>A0A2Y9A083_9RHOB</name>
<proteinExistence type="predicted"/>
<dbReference type="Proteomes" id="UP000245839">
    <property type="component" value="Unassembled WGS sequence"/>
</dbReference>
<keyword evidence="1" id="KW-0812">Transmembrane</keyword>
<accession>A0A2Y9A083</accession>
<evidence type="ECO:0000313" key="5">
    <source>
        <dbReference type="Proteomes" id="UP000251571"/>
    </source>
</evidence>
<dbReference type="AlphaFoldDB" id="A0A2Y9A083"/>
<feature type="transmembrane region" description="Helical" evidence="1">
    <location>
        <begin position="127"/>
        <end position="151"/>
    </location>
</feature>
<dbReference type="EMBL" id="QGDJ01000001">
    <property type="protein sequence ID" value="PWJ21683.1"/>
    <property type="molecule type" value="Genomic_DNA"/>
</dbReference>
<organism evidence="3 5">
    <name type="scientific">Jannaschia seohaensis</name>
    <dbReference type="NCBI Taxonomy" id="475081"/>
    <lineage>
        <taxon>Bacteria</taxon>
        <taxon>Pseudomonadati</taxon>
        <taxon>Pseudomonadota</taxon>
        <taxon>Alphaproteobacteria</taxon>
        <taxon>Rhodobacterales</taxon>
        <taxon>Roseobacteraceae</taxon>
        <taxon>Jannaschia</taxon>
    </lineage>
</organism>
<dbReference type="EMBL" id="UETC01000001">
    <property type="protein sequence ID" value="SSA37961.1"/>
    <property type="molecule type" value="Genomic_DNA"/>
</dbReference>
<reference evidence="2 4" key="2">
    <citation type="submission" date="2018-03" db="EMBL/GenBank/DDBJ databases">
        <title>Genomic Encyclopedia of Archaeal and Bacterial Type Strains, Phase II (KMG-II): from individual species to whole genera.</title>
        <authorList>
            <person name="Goeker M."/>
        </authorList>
    </citation>
    <scope>NUCLEOTIDE SEQUENCE [LARGE SCALE GENOMIC DNA]</scope>
    <source>
        <strain evidence="2 4">DSM 25227</strain>
    </source>
</reference>
<protein>
    <recommendedName>
        <fullName evidence="6">MASE1 protein</fullName>
    </recommendedName>
</protein>
<feature type="transmembrane region" description="Helical" evidence="1">
    <location>
        <begin position="63"/>
        <end position="79"/>
    </location>
</feature>